<dbReference type="GO" id="GO:0046523">
    <property type="term" value="F:S-methyl-5-thioribose-1-phosphate isomerase activity"/>
    <property type="evidence" value="ECO:0007669"/>
    <property type="project" value="TreeGrafter"/>
</dbReference>
<dbReference type="Pfam" id="PF01008">
    <property type="entry name" value="IF-2B"/>
    <property type="match status" value="1"/>
</dbReference>
<evidence type="ECO:0000259" key="3">
    <source>
        <dbReference type="PROSITE" id="PS51462"/>
    </source>
</evidence>
<dbReference type="PANTHER" id="PTHR43475:SF3">
    <property type="entry name" value="TRANSLATION INITIATION FACTOR EIF-2B SUBUNIT FAMILY PROTEIN (AFU_ORTHOLOGUE AFUA_2G14290)"/>
    <property type="match status" value="1"/>
</dbReference>
<proteinExistence type="inferred from homology"/>
<dbReference type="Gene3D" id="3.90.79.10">
    <property type="entry name" value="Nucleoside Triphosphate Pyrophosphohydrolase"/>
    <property type="match status" value="1"/>
</dbReference>
<dbReference type="InterPro" id="IPR000086">
    <property type="entry name" value="NUDIX_hydrolase_dom"/>
</dbReference>
<accession>A0A225AGH7</accession>
<dbReference type="GeneID" id="31006225"/>
<dbReference type="GO" id="GO:0019509">
    <property type="term" value="P:L-methionine salvage from methylthioadenosine"/>
    <property type="evidence" value="ECO:0007669"/>
    <property type="project" value="TreeGrafter"/>
</dbReference>
<dbReference type="InterPro" id="IPR037171">
    <property type="entry name" value="NagB/RpiA_transferase-like"/>
</dbReference>
<name>A0A225AGH7_TALAT</name>
<comment type="similarity">
    <text evidence="1 2">Belongs to the eIF-2B alpha/beta/delta subunits family.</text>
</comment>
<dbReference type="InterPro" id="IPR000649">
    <property type="entry name" value="IF-2B-related"/>
</dbReference>
<feature type="domain" description="Nudix hydrolase" evidence="3">
    <location>
        <begin position="11"/>
        <end position="169"/>
    </location>
</feature>
<dbReference type="Pfam" id="PF00293">
    <property type="entry name" value="NUDIX"/>
    <property type="match status" value="1"/>
</dbReference>
<dbReference type="PROSITE" id="PS51462">
    <property type="entry name" value="NUDIX"/>
    <property type="match status" value="1"/>
</dbReference>
<comment type="caution">
    <text evidence="4">The sequence shown here is derived from an EMBL/GenBank/DDBJ whole genome shotgun (WGS) entry which is preliminary data.</text>
</comment>
<dbReference type="InterPro" id="IPR015797">
    <property type="entry name" value="NUDIX_hydrolase-like_dom_sf"/>
</dbReference>
<sequence>MQQTDGGKPLQKRYVVSSFLFKLCDAEARATKVALFRRSDKVRTYQHHLAPISGSIDPQTDATPVETAWRELKEETSLTPSTVQLWRKGRPFSFQDQAVGREWTIYPFAFLLKPPTDHETPERETGSDHEGDGIVLDWEHDFYNWHDPEEVLSRLGKDGSNATVCGQMLVPRIADSLVSVYPEYNLGSTAGRRLREGLQQLQDDHKSGARELAAIALNILKEILLEVRPSKMKESRDQDKWEVWWKDVRLIAWHLWTNGRESMGAAIASALLSVMADLERVYQDRAREEDIDRLIESLIEKRTAMTRGLCESFASYIRENVLVEKGSQEKSLKIVTLSASSTIRESVLHLFGQTAKETGIQTVELHVLESRPLFEGVTLASSIVSSIQPSGNGDHVTKNQKPNIKVTLYPDSSSAIAARYADILLVGADQIATDGAVSNKTGSLPAILAAKHVSPEIKVVVLSELDKVAGAEERHAEDEDNDPAEVVRGWRLAGVKGADVIEGRSTVRNIYFEWVPPGLVDAYITDDGVKGVADISERSAWVVDRSQGDPKVASPVSPLPHCQLYVGKLRRLSVLAPTPVQCARRYEARGPMQMANGGR</sequence>
<dbReference type="SUPFAM" id="SSF100950">
    <property type="entry name" value="NagB/RpiA/CoA transferase-like"/>
    <property type="match status" value="1"/>
</dbReference>
<dbReference type="Gene3D" id="3.40.50.10470">
    <property type="entry name" value="Translation initiation factor eif-2b, domain 2"/>
    <property type="match status" value="1"/>
</dbReference>
<dbReference type="OrthoDB" id="206213at2759"/>
<dbReference type="InterPro" id="IPR042529">
    <property type="entry name" value="IF_2B-like_C"/>
</dbReference>
<keyword evidence="5" id="KW-1185">Reference proteome</keyword>
<dbReference type="Proteomes" id="UP000214365">
    <property type="component" value="Unassembled WGS sequence"/>
</dbReference>
<dbReference type="PANTHER" id="PTHR43475">
    <property type="entry name" value="METHYLTHIORIBOSE-1-PHOSPHATE ISOMERASE"/>
    <property type="match status" value="1"/>
</dbReference>
<evidence type="ECO:0000256" key="2">
    <source>
        <dbReference type="RuleBase" id="RU003814"/>
    </source>
</evidence>
<evidence type="ECO:0000313" key="4">
    <source>
        <dbReference type="EMBL" id="OKL58263.1"/>
    </source>
</evidence>
<reference evidence="4 5" key="1">
    <citation type="submission" date="2015-06" db="EMBL/GenBank/DDBJ databases">
        <title>Talaromyces atroroseus IBT 11181 draft genome.</title>
        <authorList>
            <person name="Rasmussen K.B."/>
            <person name="Rasmussen S."/>
            <person name="Petersen B."/>
            <person name="Sicheritz-Ponten T."/>
            <person name="Mortensen U.H."/>
            <person name="Thrane U."/>
        </authorList>
    </citation>
    <scope>NUCLEOTIDE SEQUENCE [LARGE SCALE GENOMIC DNA]</scope>
    <source>
        <strain evidence="4 5">IBT 11181</strain>
    </source>
</reference>
<gene>
    <name evidence="4" type="ORF">UA08_06470</name>
</gene>
<dbReference type="SUPFAM" id="SSF55811">
    <property type="entry name" value="Nudix"/>
    <property type="match status" value="1"/>
</dbReference>
<evidence type="ECO:0000313" key="5">
    <source>
        <dbReference type="Proteomes" id="UP000214365"/>
    </source>
</evidence>
<dbReference type="STRING" id="1441469.A0A225AGH7"/>
<dbReference type="RefSeq" id="XP_020118384.1">
    <property type="nucleotide sequence ID" value="XM_020269247.1"/>
</dbReference>
<dbReference type="CDD" id="cd18872">
    <property type="entry name" value="NUDIX_eIF-2B"/>
    <property type="match status" value="1"/>
</dbReference>
<dbReference type="AlphaFoldDB" id="A0A225AGH7"/>
<evidence type="ECO:0000256" key="1">
    <source>
        <dbReference type="ARBA" id="ARBA00007251"/>
    </source>
</evidence>
<dbReference type="EMBL" id="LFMY01000010">
    <property type="protein sequence ID" value="OKL58263.1"/>
    <property type="molecule type" value="Genomic_DNA"/>
</dbReference>
<protein>
    <recommendedName>
        <fullName evidence="3">Nudix hydrolase domain-containing protein</fullName>
    </recommendedName>
</protein>
<organism evidence="4 5">
    <name type="scientific">Talaromyces atroroseus</name>
    <dbReference type="NCBI Taxonomy" id="1441469"/>
    <lineage>
        <taxon>Eukaryota</taxon>
        <taxon>Fungi</taxon>
        <taxon>Dikarya</taxon>
        <taxon>Ascomycota</taxon>
        <taxon>Pezizomycotina</taxon>
        <taxon>Eurotiomycetes</taxon>
        <taxon>Eurotiomycetidae</taxon>
        <taxon>Eurotiales</taxon>
        <taxon>Trichocomaceae</taxon>
        <taxon>Talaromyces</taxon>
        <taxon>Talaromyces sect. Trachyspermi</taxon>
    </lineage>
</organism>